<accession>A0A937XK22</accession>
<sequence length="286" mass="31776">MTKYAYYPGCTLYTKARNLDLCARKAAEKVGFELTEMPSWNCCGAIYNATSDDLAAQVGPVRNLAKASQLGEKLVTLCAACYNVLKRVQDRLDQPGNEIESERLKTFVDEKFERSVKVLHYLEVLKNDIGWDRVKEKVTKPLAKLKVASYYGCLMVRPKEVLGFDDPENPQVMDDLMRVLGAEPTKFDFKAECCGGYLVVNRREVAKAASQKILDNARAWGAEAIVTTCPLCQYNLDKLRVLTDGSLPVFYFTQLLGVAVGLNLDELGLEHSAGDPAGFLRSKGLL</sequence>
<dbReference type="Gene3D" id="1.20.1050.140">
    <property type="match status" value="1"/>
</dbReference>
<keyword evidence="1" id="KW-0560">Oxidoreductase</keyword>
<evidence type="ECO:0000259" key="2">
    <source>
        <dbReference type="Pfam" id="PF02754"/>
    </source>
</evidence>
<dbReference type="Proteomes" id="UP000779900">
    <property type="component" value="Unassembled WGS sequence"/>
</dbReference>
<dbReference type="InterPro" id="IPR004017">
    <property type="entry name" value="Cys_rich_dom"/>
</dbReference>
<dbReference type="AlphaFoldDB" id="A0A937XK22"/>
<dbReference type="GO" id="GO:0016491">
    <property type="term" value="F:oxidoreductase activity"/>
    <property type="evidence" value="ECO:0007669"/>
    <property type="project" value="UniProtKB-KW"/>
</dbReference>
<name>A0A937XK22_UNCW3</name>
<evidence type="ECO:0000313" key="4">
    <source>
        <dbReference type="Proteomes" id="UP000779900"/>
    </source>
</evidence>
<dbReference type="EMBL" id="VGIR01000133">
    <property type="protein sequence ID" value="MBM3332769.1"/>
    <property type="molecule type" value="Genomic_DNA"/>
</dbReference>
<reference evidence="3" key="1">
    <citation type="submission" date="2019-03" db="EMBL/GenBank/DDBJ databases">
        <title>Lake Tanganyika Metagenome-Assembled Genomes (MAGs).</title>
        <authorList>
            <person name="Tran P."/>
        </authorList>
    </citation>
    <scope>NUCLEOTIDE SEQUENCE</scope>
    <source>
        <strain evidence="3">K_DeepCast_150m_m2_040</strain>
    </source>
</reference>
<dbReference type="PANTHER" id="PTHR42947:SF1">
    <property type="entry name" value="COB--COM HETERODISULFIDE REDUCTASE SUBUNIT B 1"/>
    <property type="match status" value="1"/>
</dbReference>
<feature type="domain" description="Cysteine-rich" evidence="2">
    <location>
        <begin position="4"/>
        <end position="86"/>
    </location>
</feature>
<dbReference type="Pfam" id="PF02754">
    <property type="entry name" value="CCG"/>
    <property type="match status" value="2"/>
</dbReference>
<feature type="domain" description="Cysteine-rich" evidence="2">
    <location>
        <begin position="147"/>
        <end position="237"/>
    </location>
</feature>
<dbReference type="PANTHER" id="PTHR42947">
    <property type="entry name" value="COB--COM HETERODISULFIDE REDUCTASE SUBUNIT B 1"/>
    <property type="match status" value="1"/>
</dbReference>
<dbReference type="InterPro" id="IPR051278">
    <property type="entry name" value="HdrB/HdrD_reductase"/>
</dbReference>
<proteinExistence type="predicted"/>
<comment type="caution">
    <text evidence="3">The sequence shown here is derived from an EMBL/GenBank/DDBJ whole genome shotgun (WGS) entry which is preliminary data.</text>
</comment>
<protein>
    <submittedName>
        <fullName evidence="3">Disulfide reductase</fullName>
    </submittedName>
</protein>
<gene>
    <name evidence="3" type="ORF">FJY68_13140</name>
</gene>
<evidence type="ECO:0000256" key="1">
    <source>
        <dbReference type="ARBA" id="ARBA00023002"/>
    </source>
</evidence>
<organism evidence="3 4">
    <name type="scientific">candidate division WOR-3 bacterium</name>
    <dbReference type="NCBI Taxonomy" id="2052148"/>
    <lineage>
        <taxon>Bacteria</taxon>
        <taxon>Bacteria division WOR-3</taxon>
    </lineage>
</organism>
<evidence type="ECO:0000313" key="3">
    <source>
        <dbReference type="EMBL" id="MBM3332769.1"/>
    </source>
</evidence>